<protein>
    <submittedName>
        <fullName evidence="2">Uncharacterized protein</fullName>
    </submittedName>
</protein>
<reference evidence="3" key="2">
    <citation type="submission" date="2015-07" db="EMBL/GenBank/DDBJ databases">
        <title>Contrasting host-pathogen interactions and genome evolution in two generalist and specialist microsporidian pathogens of mosquitoes.</title>
        <authorList>
            <consortium name="The Broad Institute Genomics Platform"/>
            <consortium name="The Broad Institute Genome Sequencing Center for Infectious Disease"/>
            <person name="Cuomo C.A."/>
            <person name="Sanscrainte N.D."/>
            <person name="Goldberg J.M."/>
            <person name="Heiman D."/>
            <person name="Young S."/>
            <person name="Zeng Q."/>
            <person name="Becnel J.J."/>
            <person name="Birren B.W."/>
        </authorList>
    </citation>
    <scope>NUCLEOTIDE SEQUENCE [LARGE SCALE GENOMIC DNA]</scope>
    <source>
        <strain evidence="3">USNM 41457</strain>
    </source>
</reference>
<name>J8ZTZ7_EDHAE</name>
<accession>J8ZTZ7</accession>
<evidence type="ECO:0000256" key="1">
    <source>
        <dbReference type="SAM" id="SignalP"/>
    </source>
</evidence>
<sequence length="441" mass="51207">MFSITLHFVLFYCTNLIQDFVNPAHTETAYNVNPKMFASLNANYHLDSVDDSLIQEAISSSETRIKNIETALNQTETPEKIFLRDYIAPPYKSTKYFIDSNEFDPKIFSSRNSYELEIFNEKSRIQIKNRIRSSMEKFLCYRYSPLYLYYMSAFENKETSTDKVQQVQENFKKYVDYLIDKKYKKEDWELEKYDHAYHVNCENPLNIKRININSPLKKHCISQTLNAENAEVGVSYDDCRSLLQNSEDLKSKHNINFSSCFKDFKNLSDEEKKKVFNDFFNCREGEPLLYNIDEYTKVAINLMKANEYTLGFYADEIENLQQSVAAAAENSKTFQSGGEQDNSASVSTVEENIGHVVSDETGYKQENPDKSLNAADEDVSFQSEQNPSATNTANSVNNMSEFEDDSMGLYLRISRNRRHTTNKESTKGKNDNKFRFRKNLS</sequence>
<dbReference type="Proteomes" id="UP000003163">
    <property type="component" value="Unassembled WGS sequence"/>
</dbReference>
<keyword evidence="3" id="KW-1185">Reference proteome</keyword>
<dbReference type="EMBL" id="AFBI03000045">
    <property type="protein sequence ID" value="EJW03123.1"/>
    <property type="molecule type" value="Genomic_DNA"/>
</dbReference>
<evidence type="ECO:0000313" key="2">
    <source>
        <dbReference type="EMBL" id="EJW03123.1"/>
    </source>
</evidence>
<proteinExistence type="predicted"/>
<keyword evidence="1" id="KW-0732">Signal</keyword>
<gene>
    <name evidence="2" type="ORF">EDEG_02494</name>
</gene>
<organism evidence="2 3">
    <name type="scientific">Edhazardia aedis (strain USNM 41457)</name>
    <name type="common">Microsporidian parasite</name>
    <dbReference type="NCBI Taxonomy" id="1003232"/>
    <lineage>
        <taxon>Eukaryota</taxon>
        <taxon>Fungi</taxon>
        <taxon>Fungi incertae sedis</taxon>
        <taxon>Microsporidia</taxon>
        <taxon>Edhazardia</taxon>
    </lineage>
</organism>
<dbReference type="AlphaFoldDB" id="J8ZTZ7"/>
<dbReference type="HOGENOM" id="CLU_621162_0_0_1"/>
<evidence type="ECO:0000313" key="3">
    <source>
        <dbReference type="Proteomes" id="UP000003163"/>
    </source>
</evidence>
<reference evidence="2 3" key="1">
    <citation type="submission" date="2011-08" db="EMBL/GenBank/DDBJ databases">
        <authorList>
            <person name="Liu Z.J."/>
            <person name="Shi F.L."/>
            <person name="Lu J.Q."/>
            <person name="Li M."/>
            <person name="Wang Z.L."/>
        </authorList>
    </citation>
    <scope>NUCLEOTIDE SEQUENCE [LARGE SCALE GENOMIC DNA]</scope>
    <source>
        <strain evidence="2 3">USNM 41457</strain>
    </source>
</reference>
<dbReference type="VEuPathDB" id="MicrosporidiaDB:EDEG_02494"/>
<feature type="signal peptide" evidence="1">
    <location>
        <begin position="1"/>
        <end position="19"/>
    </location>
</feature>
<dbReference type="InParanoid" id="J8ZTZ7"/>
<comment type="caution">
    <text evidence="2">The sequence shown here is derived from an EMBL/GenBank/DDBJ whole genome shotgun (WGS) entry which is preliminary data.</text>
</comment>
<feature type="chain" id="PRO_5003819039" evidence="1">
    <location>
        <begin position="20"/>
        <end position="441"/>
    </location>
</feature>